<proteinExistence type="inferred from homology"/>
<keyword evidence="7 8" id="KW-0472">Membrane</keyword>
<dbReference type="Pfam" id="PF01544">
    <property type="entry name" value="CorA"/>
    <property type="match status" value="1"/>
</dbReference>
<keyword evidence="6 8" id="KW-1133">Transmembrane helix</keyword>
<dbReference type="Gene3D" id="1.20.58.340">
    <property type="entry name" value="Magnesium transport protein CorA, transmembrane region"/>
    <property type="match status" value="2"/>
</dbReference>
<dbReference type="InterPro" id="IPR002523">
    <property type="entry name" value="MgTranspt_CorA/ZnTranspt_ZntB"/>
</dbReference>
<reference evidence="9" key="1">
    <citation type="journal article" date="2020" name="mSystems">
        <title>Genome- and Community-Level Interaction Insights into Carbon Utilization and Element Cycling Functions of Hydrothermarchaeota in Hydrothermal Sediment.</title>
        <authorList>
            <person name="Zhou Z."/>
            <person name="Liu Y."/>
            <person name="Xu W."/>
            <person name="Pan J."/>
            <person name="Luo Z.H."/>
            <person name="Li M."/>
        </authorList>
    </citation>
    <scope>NUCLEOTIDE SEQUENCE [LARGE SCALE GENOMIC DNA]</scope>
    <source>
        <strain evidence="9">SpSt-1182</strain>
    </source>
</reference>
<keyword evidence="4 8" id="KW-1003">Cell membrane</keyword>
<organism evidence="9">
    <name type="scientific">candidate division WOR-3 bacterium</name>
    <dbReference type="NCBI Taxonomy" id="2052148"/>
    <lineage>
        <taxon>Bacteria</taxon>
        <taxon>Bacteria division WOR-3</taxon>
    </lineage>
</organism>
<accession>A0A7V0T672</accession>
<evidence type="ECO:0000256" key="7">
    <source>
        <dbReference type="ARBA" id="ARBA00023136"/>
    </source>
</evidence>
<dbReference type="GO" id="GO:0000287">
    <property type="term" value="F:magnesium ion binding"/>
    <property type="evidence" value="ECO:0007669"/>
    <property type="project" value="TreeGrafter"/>
</dbReference>
<dbReference type="PANTHER" id="PTHR46494:SF1">
    <property type="entry name" value="CORA FAMILY METAL ION TRANSPORTER (EUROFUNG)"/>
    <property type="match status" value="1"/>
</dbReference>
<dbReference type="InterPro" id="IPR045861">
    <property type="entry name" value="CorA_cytoplasmic_dom"/>
</dbReference>
<evidence type="ECO:0000256" key="5">
    <source>
        <dbReference type="ARBA" id="ARBA00022692"/>
    </source>
</evidence>
<keyword evidence="5 8" id="KW-0812">Transmembrane</keyword>
<dbReference type="GO" id="GO:0015087">
    <property type="term" value="F:cobalt ion transmembrane transporter activity"/>
    <property type="evidence" value="ECO:0007669"/>
    <property type="project" value="UniProtKB-UniRule"/>
</dbReference>
<dbReference type="GO" id="GO:0050897">
    <property type="term" value="F:cobalt ion binding"/>
    <property type="evidence" value="ECO:0007669"/>
    <property type="project" value="TreeGrafter"/>
</dbReference>
<evidence type="ECO:0000256" key="8">
    <source>
        <dbReference type="RuleBase" id="RU362010"/>
    </source>
</evidence>
<evidence type="ECO:0000256" key="6">
    <source>
        <dbReference type="ARBA" id="ARBA00022989"/>
    </source>
</evidence>
<evidence type="ECO:0000313" key="9">
    <source>
        <dbReference type="EMBL" id="HDQ99571.1"/>
    </source>
</evidence>
<evidence type="ECO:0000256" key="1">
    <source>
        <dbReference type="ARBA" id="ARBA00004651"/>
    </source>
</evidence>
<dbReference type="NCBIfam" id="TIGR00383">
    <property type="entry name" value="corA"/>
    <property type="match status" value="1"/>
</dbReference>
<dbReference type="CDD" id="cd12828">
    <property type="entry name" value="TmCorA-like_1"/>
    <property type="match status" value="1"/>
</dbReference>
<comment type="similarity">
    <text evidence="2 8">Belongs to the CorA metal ion transporter (MIT) (TC 1.A.35) family.</text>
</comment>
<evidence type="ECO:0000256" key="3">
    <source>
        <dbReference type="ARBA" id="ARBA00022448"/>
    </source>
</evidence>
<gene>
    <name evidence="8 9" type="primary">corA</name>
    <name evidence="9" type="ORF">ENN51_04715</name>
</gene>
<name>A0A7V0T672_UNCW3</name>
<dbReference type="AlphaFoldDB" id="A0A7V0T672"/>
<sequence length="352" mass="40278">MKSRKKSKSKVGLAPGTSVYIGPERTTPCRITVFDYNKESCEERELATAEEAFPYRDTPTVTWLNVDGVHDVELVEKLGGHFHIHPLVLEDIVHTAQRPKVEDFDDYAYLVVRMLSRDDAGRLVTEQVSLLLGARWVLSFQEQPGDVFDPIRTRLRAGKGRLRGAGSDYLLYSLLDAVVDNYFVVFELYGEQIEEIEQRLAVAPTRELLSDIHALKRELTAVRRSVWPLREAVNALLRAESALVSPTTVTYLRDVYDHTVQVIETVEAYRETVSGLLDLYLSSISNRMNEVMKVLTIIATIFIPLTFIAGIYGMNFAFMPELNWRWGYFIVLGAMVVVVLGMLHYFRRRRWL</sequence>
<dbReference type="Proteomes" id="UP000885672">
    <property type="component" value="Unassembled WGS sequence"/>
</dbReference>
<feature type="transmembrane region" description="Helical" evidence="8">
    <location>
        <begin position="326"/>
        <end position="346"/>
    </location>
</feature>
<keyword evidence="8" id="KW-0406">Ion transport</keyword>
<dbReference type="GO" id="GO:0005886">
    <property type="term" value="C:plasma membrane"/>
    <property type="evidence" value="ECO:0007669"/>
    <property type="project" value="UniProtKB-SubCell"/>
</dbReference>
<dbReference type="Gene3D" id="3.30.460.20">
    <property type="entry name" value="CorA soluble domain-like"/>
    <property type="match status" value="1"/>
</dbReference>
<keyword evidence="8" id="KW-0460">Magnesium</keyword>
<evidence type="ECO:0000256" key="4">
    <source>
        <dbReference type="ARBA" id="ARBA00022475"/>
    </source>
</evidence>
<comment type="subcellular location">
    <subcellularLocation>
        <location evidence="1">Cell membrane</location>
        <topology evidence="1">Multi-pass membrane protein</topology>
    </subcellularLocation>
    <subcellularLocation>
        <location evidence="8">Membrane</location>
        <topology evidence="8">Multi-pass membrane protein</topology>
    </subcellularLocation>
</comment>
<dbReference type="PANTHER" id="PTHR46494">
    <property type="entry name" value="CORA FAMILY METAL ION TRANSPORTER (EUROFUNG)"/>
    <property type="match status" value="1"/>
</dbReference>
<dbReference type="InterPro" id="IPR045863">
    <property type="entry name" value="CorA_TM1_TM2"/>
</dbReference>
<evidence type="ECO:0000256" key="2">
    <source>
        <dbReference type="ARBA" id="ARBA00009765"/>
    </source>
</evidence>
<comment type="caution">
    <text evidence="9">The sequence shown here is derived from an EMBL/GenBank/DDBJ whole genome shotgun (WGS) entry which is preliminary data.</text>
</comment>
<keyword evidence="3 8" id="KW-0813">Transport</keyword>
<dbReference type="GO" id="GO:0015095">
    <property type="term" value="F:magnesium ion transmembrane transporter activity"/>
    <property type="evidence" value="ECO:0007669"/>
    <property type="project" value="UniProtKB-UniRule"/>
</dbReference>
<dbReference type="EMBL" id="DSBX01000183">
    <property type="protein sequence ID" value="HDQ99571.1"/>
    <property type="molecule type" value="Genomic_DNA"/>
</dbReference>
<protein>
    <recommendedName>
        <fullName evidence="8">Magnesium transport protein CorA</fullName>
    </recommendedName>
</protein>
<dbReference type="SUPFAM" id="SSF144083">
    <property type="entry name" value="Magnesium transport protein CorA, transmembrane region"/>
    <property type="match status" value="1"/>
</dbReference>
<dbReference type="InterPro" id="IPR004488">
    <property type="entry name" value="Mg/Co-transport_prot_CorA"/>
</dbReference>
<dbReference type="SUPFAM" id="SSF143865">
    <property type="entry name" value="CorA soluble domain-like"/>
    <property type="match status" value="1"/>
</dbReference>
<dbReference type="FunFam" id="1.20.58.340:FF:000012">
    <property type="entry name" value="Magnesium transport protein CorA"/>
    <property type="match status" value="1"/>
</dbReference>
<comment type="function">
    <text evidence="8">Mediates influx of magnesium ions.</text>
</comment>
<feature type="transmembrane region" description="Helical" evidence="8">
    <location>
        <begin position="294"/>
        <end position="314"/>
    </location>
</feature>